<proteinExistence type="predicted"/>
<evidence type="ECO:0000313" key="2">
    <source>
        <dbReference type="RefSeq" id="XP_075098979.1"/>
    </source>
</evidence>
<reference evidence="1" key="1">
    <citation type="journal article" date="2014" name="Nat. Commun.">
        <title>The tobacco genome sequence and its comparison with those of tomato and potato.</title>
        <authorList>
            <person name="Sierro N."/>
            <person name="Battey J.N."/>
            <person name="Ouadi S."/>
            <person name="Bakaher N."/>
            <person name="Bovet L."/>
            <person name="Willig A."/>
            <person name="Goepfert S."/>
            <person name="Peitsch M.C."/>
            <person name="Ivanov N.V."/>
        </authorList>
    </citation>
    <scope>NUCLEOTIDE SEQUENCE [LARGE SCALE GENOMIC DNA]</scope>
</reference>
<organism evidence="1 2">
    <name type="scientific">Nicotiana tabacum</name>
    <name type="common">Common tobacco</name>
    <dbReference type="NCBI Taxonomy" id="4097"/>
    <lineage>
        <taxon>Eukaryota</taxon>
        <taxon>Viridiplantae</taxon>
        <taxon>Streptophyta</taxon>
        <taxon>Embryophyta</taxon>
        <taxon>Tracheophyta</taxon>
        <taxon>Spermatophyta</taxon>
        <taxon>Magnoliopsida</taxon>
        <taxon>eudicotyledons</taxon>
        <taxon>Gunneridae</taxon>
        <taxon>Pentapetalae</taxon>
        <taxon>asterids</taxon>
        <taxon>lamiids</taxon>
        <taxon>Solanales</taxon>
        <taxon>Solanaceae</taxon>
        <taxon>Nicotianoideae</taxon>
        <taxon>Nicotianeae</taxon>
        <taxon>Nicotiana</taxon>
    </lineage>
</organism>
<dbReference type="Proteomes" id="UP000790787">
    <property type="component" value="Chromosome 22"/>
</dbReference>
<accession>A0AC58TP31</accession>
<keyword evidence="1" id="KW-1185">Reference proteome</keyword>
<gene>
    <name evidence="2" type="primary">LOC142175873</name>
</gene>
<protein>
    <submittedName>
        <fullName evidence="2">Uncharacterized protein LOC142175873</fullName>
    </submittedName>
</protein>
<reference evidence="2" key="2">
    <citation type="submission" date="2025-08" db="UniProtKB">
        <authorList>
            <consortium name="RefSeq"/>
        </authorList>
    </citation>
    <scope>IDENTIFICATION</scope>
    <source>
        <tissue evidence="2">Leaf</tissue>
    </source>
</reference>
<evidence type="ECO:0000313" key="1">
    <source>
        <dbReference type="Proteomes" id="UP000790787"/>
    </source>
</evidence>
<dbReference type="RefSeq" id="XP_075098979.1">
    <property type="nucleotide sequence ID" value="XM_075242878.1"/>
</dbReference>
<name>A0AC58TP31_TOBAC</name>
<sequence length="527" mass="60943">MGIDDNKAPGCDGYNSFFFKKTWHILGEKVTAVVIKFFENADMCKAINCTTIILIPKVKNPTNIKDFRPISCCTVLYKIISKVLTTRLHDVMVELIDNCQTVFVPGRLITNNIIMSHELVKGYERKNISPRSASSLIANRNKSCIYFGGVSNLLQQQIMDMLGYTKGELPFRYLGVPLSTKRLSAMQCELLIQRMLSKIQSWTTKFLSYAGRTVLVKSVLFAIQILWAQIFILPNKIIQFIETICRRFLWTGAAEPTNKALIAWDKLCASKVAGGLNFTNVEMWNKEATCNLLWNICTRKEKLWVTLIHTYYIKENTVWTTDPKSASWVIQKIFKAKSYFEDAGFTEEDVQKMEKCSVKQIYKAMHGEFPKMTWRKLVCNNQRLPKWIFILRLIIQQRLATKERLARWGIISEQTCSLCQRENETVPHLFFDCEISGDIWQHLLKWQGIQRTKKAWQEELTWLEQFGKGKSGGAAIIKKTDISDLYFNLIEKMWPLALRVCFIKAEKRHEDKAFSVEKPDAALSFLL</sequence>